<dbReference type="Gene3D" id="6.10.320.10">
    <property type="match status" value="1"/>
</dbReference>
<sequence length="170" mass="19767">MKKITLSELILLINQTNDKVYTSSSEIVKNSIIIKHRELDGKETILNNVKDFNNKYNLYIECLHKLETYKNKLSKANSQIIATKGMTILETLNHMNNLKKQLALLDELCSKEPSLKRYFDGNGSNAYYRVEDLNFDIEKYKNEKLRLQSEINNLESCIQQANANNFVEIE</sequence>
<dbReference type="KEGG" id="hhw:NCTC503_02138"/>
<dbReference type="Proteomes" id="UP000308489">
    <property type="component" value="Chromosome 1"/>
</dbReference>
<keyword evidence="1" id="KW-0175">Coiled coil</keyword>
<dbReference type="RefSeq" id="WP_138210704.1">
    <property type="nucleotide sequence ID" value="NZ_CBCRUQ010000013.1"/>
</dbReference>
<dbReference type="OrthoDB" id="9834434at2"/>
<organism evidence="2 3">
    <name type="scientific">Hathewaya histolytica</name>
    <name type="common">Clostridium histolyticum</name>
    <dbReference type="NCBI Taxonomy" id="1498"/>
    <lineage>
        <taxon>Bacteria</taxon>
        <taxon>Bacillati</taxon>
        <taxon>Bacillota</taxon>
        <taxon>Clostridia</taxon>
        <taxon>Eubacteriales</taxon>
        <taxon>Clostridiaceae</taxon>
        <taxon>Hathewaya</taxon>
    </lineage>
</organism>
<accession>A0A4U9RRS5</accession>
<protein>
    <submittedName>
        <fullName evidence="2">Uncharacterized protein</fullName>
    </submittedName>
</protein>
<reference evidence="2 3" key="1">
    <citation type="submission" date="2019-05" db="EMBL/GenBank/DDBJ databases">
        <authorList>
            <consortium name="Pathogen Informatics"/>
        </authorList>
    </citation>
    <scope>NUCLEOTIDE SEQUENCE [LARGE SCALE GENOMIC DNA]</scope>
    <source>
        <strain evidence="2 3">NCTC503</strain>
    </source>
</reference>
<evidence type="ECO:0000256" key="1">
    <source>
        <dbReference type="SAM" id="Coils"/>
    </source>
</evidence>
<name>A0A4U9RRS5_HATHI</name>
<proteinExistence type="predicted"/>
<dbReference type="EMBL" id="LR590481">
    <property type="protein sequence ID" value="VTQ93573.1"/>
    <property type="molecule type" value="Genomic_DNA"/>
</dbReference>
<evidence type="ECO:0000313" key="2">
    <source>
        <dbReference type="EMBL" id="VTQ93573.1"/>
    </source>
</evidence>
<gene>
    <name evidence="2" type="ORF">NCTC503_02138</name>
</gene>
<feature type="coiled-coil region" evidence="1">
    <location>
        <begin position="130"/>
        <end position="164"/>
    </location>
</feature>
<evidence type="ECO:0000313" key="3">
    <source>
        <dbReference type="Proteomes" id="UP000308489"/>
    </source>
</evidence>
<keyword evidence="3" id="KW-1185">Reference proteome</keyword>
<dbReference type="AlphaFoldDB" id="A0A4U9RRS5"/>